<protein>
    <recommendedName>
        <fullName evidence="2">Glutamate synthase [NADPH] small chain</fullName>
    </recommendedName>
</protein>
<comment type="caution">
    <text evidence="1">The sequence shown here is derived from an EMBL/GenBank/DDBJ whole genome shotgun (WGS) entry which is preliminary data.</text>
</comment>
<dbReference type="InterPro" id="IPR036188">
    <property type="entry name" value="FAD/NAD-bd_sf"/>
</dbReference>
<evidence type="ECO:0008006" key="2">
    <source>
        <dbReference type="Google" id="ProtNLM"/>
    </source>
</evidence>
<gene>
    <name evidence="1" type="ORF">SDC9_196785</name>
</gene>
<proteinExistence type="predicted"/>
<sequence length="45" mass="4697">MRTNKRGVFAGGDIVSGGATVILAMGAGRVAAKSIDEYLKDQSVW</sequence>
<dbReference type="AlphaFoldDB" id="A0A645IDG4"/>
<name>A0A645IDG4_9ZZZZ</name>
<organism evidence="1">
    <name type="scientific">bioreactor metagenome</name>
    <dbReference type="NCBI Taxonomy" id="1076179"/>
    <lineage>
        <taxon>unclassified sequences</taxon>
        <taxon>metagenomes</taxon>
        <taxon>ecological metagenomes</taxon>
    </lineage>
</organism>
<dbReference type="Gene3D" id="3.50.50.60">
    <property type="entry name" value="FAD/NAD(P)-binding domain"/>
    <property type="match status" value="1"/>
</dbReference>
<dbReference type="SUPFAM" id="SSF51905">
    <property type="entry name" value="FAD/NAD(P)-binding domain"/>
    <property type="match status" value="1"/>
</dbReference>
<evidence type="ECO:0000313" key="1">
    <source>
        <dbReference type="EMBL" id="MPN49170.1"/>
    </source>
</evidence>
<dbReference type="EMBL" id="VSSQ01112179">
    <property type="protein sequence ID" value="MPN49170.1"/>
    <property type="molecule type" value="Genomic_DNA"/>
</dbReference>
<accession>A0A645IDG4</accession>
<reference evidence="1" key="1">
    <citation type="submission" date="2019-08" db="EMBL/GenBank/DDBJ databases">
        <authorList>
            <person name="Kucharzyk K."/>
            <person name="Murdoch R.W."/>
            <person name="Higgins S."/>
            <person name="Loffler F."/>
        </authorList>
    </citation>
    <scope>NUCLEOTIDE SEQUENCE</scope>
</reference>